<feature type="transmembrane region" description="Helical" evidence="4">
    <location>
        <begin position="292"/>
        <end position="311"/>
    </location>
</feature>
<feature type="transmembrane region" description="Helical" evidence="4">
    <location>
        <begin position="173"/>
        <end position="196"/>
    </location>
</feature>
<keyword evidence="2 4" id="KW-1133">Transmembrane helix</keyword>
<dbReference type="Gene3D" id="1.20.1250.20">
    <property type="entry name" value="MFS general substrate transporter like domains"/>
    <property type="match status" value="1"/>
</dbReference>
<name>A0A5P8NYK6_9BACT</name>
<dbReference type="RefSeq" id="WP_152306444.1">
    <property type="nucleotide sequence ID" value="NZ_CP043617.1"/>
</dbReference>
<feature type="transmembrane region" description="Helical" evidence="4">
    <location>
        <begin position="379"/>
        <end position="397"/>
    </location>
</feature>
<keyword evidence="7" id="KW-1185">Reference proteome</keyword>
<feature type="transmembrane region" description="Helical" evidence="4">
    <location>
        <begin position="12"/>
        <end position="34"/>
    </location>
</feature>
<dbReference type="KEGG" id="sulg:FJR48_01665"/>
<dbReference type="InterPro" id="IPR052528">
    <property type="entry name" value="Sugar_transport-like"/>
</dbReference>
<dbReference type="PROSITE" id="PS50850">
    <property type="entry name" value="MFS"/>
    <property type="match status" value="1"/>
</dbReference>
<organism evidence="6 7">
    <name type="scientific">Sulfurimonas lithotrophica</name>
    <dbReference type="NCBI Taxonomy" id="2590022"/>
    <lineage>
        <taxon>Bacteria</taxon>
        <taxon>Pseudomonadati</taxon>
        <taxon>Campylobacterota</taxon>
        <taxon>Epsilonproteobacteria</taxon>
        <taxon>Campylobacterales</taxon>
        <taxon>Sulfurimonadaceae</taxon>
        <taxon>Sulfurimonas</taxon>
    </lineage>
</organism>
<keyword evidence="3 4" id="KW-0472">Membrane</keyword>
<evidence type="ECO:0000256" key="1">
    <source>
        <dbReference type="ARBA" id="ARBA00022692"/>
    </source>
</evidence>
<evidence type="ECO:0000259" key="5">
    <source>
        <dbReference type="PROSITE" id="PS50850"/>
    </source>
</evidence>
<dbReference type="Pfam" id="PF07690">
    <property type="entry name" value="MFS_1"/>
    <property type="match status" value="1"/>
</dbReference>
<feature type="transmembrane region" description="Helical" evidence="4">
    <location>
        <begin position="261"/>
        <end position="280"/>
    </location>
</feature>
<dbReference type="InterPro" id="IPR020846">
    <property type="entry name" value="MFS_dom"/>
</dbReference>
<dbReference type="OrthoDB" id="2380045at2"/>
<dbReference type="GO" id="GO:0022857">
    <property type="term" value="F:transmembrane transporter activity"/>
    <property type="evidence" value="ECO:0007669"/>
    <property type="project" value="InterPro"/>
</dbReference>
<dbReference type="Proteomes" id="UP000326944">
    <property type="component" value="Chromosome"/>
</dbReference>
<feature type="transmembrane region" description="Helical" evidence="4">
    <location>
        <begin position="317"/>
        <end position="340"/>
    </location>
</feature>
<evidence type="ECO:0000256" key="3">
    <source>
        <dbReference type="ARBA" id="ARBA00023136"/>
    </source>
</evidence>
<accession>A0A5P8NYK6</accession>
<dbReference type="SUPFAM" id="SSF103473">
    <property type="entry name" value="MFS general substrate transporter"/>
    <property type="match status" value="1"/>
</dbReference>
<feature type="transmembrane region" description="Helical" evidence="4">
    <location>
        <begin position="148"/>
        <end position="167"/>
    </location>
</feature>
<dbReference type="PANTHER" id="PTHR23526">
    <property type="entry name" value="INTEGRAL MEMBRANE TRANSPORT PROTEIN-RELATED"/>
    <property type="match status" value="1"/>
</dbReference>
<feature type="domain" description="Major facilitator superfamily (MFS) profile" evidence="5">
    <location>
        <begin position="226"/>
        <end position="401"/>
    </location>
</feature>
<protein>
    <submittedName>
        <fullName evidence="6">MFS transporter</fullName>
    </submittedName>
</protein>
<evidence type="ECO:0000313" key="6">
    <source>
        <dbReference type="EMBL" id="QFR48501.1"/>
    </source>
</evidence>
<evidence type="ECO:0000256" key="2">
    <source>
        <dbReference type="ARBA" id="ARBA00022989"/>
    </source>
</evidence>
<gene>
    <name evidence="6" type="ORF">FJR48_01665</name>
</gene>
<sequence length="401" mass="44746">MDKNSNHVKNISHGFFLSIGTTIAEPSTILPLIVNYFGGSSILVGFFAALLRGGAILVQLFAAFKAQSYEYMMPYIRRVFFIRFISWFLIGVNIIIFGDDYPTFTLFCIGIGLFFFSFSAGFGAIYFKDIIAKIFTHKFRGKTMSYRQFFSGLGGLLSGSLAGYILHTYDAPLSFGILFIISSFIMAAGYISFALIDEPKKEKVSKREKKFSLFLQNALGILKTDKKLQNQLKTFFLAYGYLLSLPFIILDAQNKIDLDGVAIGSLITTQMAGAILSNFLWGALSSRGLNKLTTNISIIFLISAITIAFSASTLFEYMLIFFLIGAAIDGNRIASGNLMLSIAPEDKRPVYVALHINIVSFGIFFSFFGGILLHLFGYTFLYIFTIILLLFSFYFSLKLKD</sequence>
<feature type="transmembrane region" description="Helical" evidence="4">
    <location>
        <begin position="104"/>
        <end position="127"/>
    </location>
</feature>
<feature type="transmembrane region" description="Helical" evidence="4">
    <location>
        <begin position="232"/>
        <end position="249"/>
    </location>
</feature>
<feature type="transmembrane region" description="Helical" evidence="4">
    <location>
        <begin position="40"/>
        <end position="63"/>
    </location>
</feature>
<feature type="transmembrane region" description="Helical" evidence="4">
    <location>
        <begin position="352"/>
        <end position="373"/>
    </location>
</feature>
<keyword evidence="1 4" id="KW-0812">Transmembrane</keyword>
<evidence type="ECO:0000313" key="7">
    <source>
        <dbReference type="Proteomes" id="UP000326944"/>
    </source>
</evidence>
<evidence type="ECO:0000256" key="4">
    <source>
        <dbReference type="SAM" id="Phobius"/>
    </source>
</evidence>
<reference evidence="6 7" key="1">
    <citation type="submission" date="2019-09" db="EMBL/GenBank/DDBJ databases">
        <title>Sulfurimonas gotlandica sp. nov., a chemoautotrophic and psychrotolerant epsilonproteobacterium isolated from a pelagic redoxcline, and an emended description of the genus Sulfurimonas.</title>
        <authorList>
            <person name="Wang S."/>
            <person name="Jiang L."/>
            <person name="Shao S."/>
        </authorList>
    </citation>
    <scope>NUCLEOTIDE SEQUENCE [LARGE SCALE GENOMIC DNA]</scope>
    <source>
        <strain evidence="6 7">GYSZ_1</strain>
    </source>
</reference>
<dbReference type="InterPro" id="IPR036259">
    <property type="entry name" value="MFS_trans_sf"/>
</dbReference>
<proteinExistence type="predicted"/>
<dbReference type="PANTHER" id="PTHR23526:SF1">
    <property type="entry name" value="MAJOR FACILITATOR SUPERFAMILY MFS_1"/>
    <property type="match status" value="1"/>
</dbReference>
<feature type="transmembrane region" description="Helical" evidence="4">
    <location>
        <begin position="75"/>
        <end position="98"/>
    </location>
</feature>
<dbReference type="AlphaFoldDB" id="A0A5P8NYK6"/>
<dbReference type="InterPro" id="IPR011701">
    <property type="entry name" value="MFS"/>
</dbReference>
<dbReference type="EMBL" id="CP043617">
    <property type="protein sequence ID" value="QFR48501.1"/>
    <property type="molecule type" value="Genomic_DNA"/>
</dbReference>